<keyword evidence="7 8" id="KW-0472">Membrane</keyword>
<feature type="domain" description="P-type ATPase A" evidence="9">
    <location>
        <begin position="118"/>
        <end position="217"/>
    </location>
</feature>
<dbReference type="PROSITE" id="PS00154">
    <property type="entry name" value="ATPASE_E1_E2"/>
    <property type="match status" value="1"/>
</dbReference>
<dbReference type="SFLD" id="SFLDF00027">
    <property type="entry name" value="p-type_atpase"/>
    <property type="match status" value="1"/>
</dbReference>
<dbReference type="InterPro" id="IPR023298">
    <property type="entry name" value="ATPase_P-typ_TM_dom_sf"/>
</dbReference>
<dbReference type="GO" id="GO:0046872">
    <property type="term" value="F:metal ion binding"/>
    <property type="evidence" value="ECO:0007669"/>
    <property type="project" value="UniProtKB-KW"/>
</dbReference>
<dbReference type="PRINTS" id="PR00119">
    <property type="entry name" value="CATATPASE"/>
</dbReference>
<evidence type="ECO:0000256" key="8">
    <source>
        <dbReference type="RuleBase" id="RU362081"/>
    </source>
</evidence>
<dbReference type="InterPro" id="IPR036412">
    <property type="entry name" value="HAD-like_sf"/>
</dbReference>
<evidence type="ECO:0000256" key="1">
    <source>
        <dbReference type="ARBA" id="ARBA00004651"/>
    </source>
</evidence>
<dbReference type="InterPro" id="IPR059000">
    <property type="entry name" value="ATPase_P-type_domA"/>
</dbReference>
<dbReference type="InterPro" id="IPR051014">
    <property type="entry name" value="Cation_Transport_ATPase_IB"/>
</dbReference>
<dbReference type="GO" id="GO:0019829">
    <property type="term" value="F:ATPase-coupled monoatomic cation transmembrane transporter activity"/>
    <property type="evidence" value="ECO:0007669"/>
    <property type="project" value="InterPro"/>
</dbReference>
<keyword evidence="4 8" id="KW-0479">Metal-binding</keyword>
<proteinExistence type="inferred from homology"/>
<organism evidence="10 11">
    <name type="scientific">Microcella daejeonensis</name>
    <dbReference type="NCBI Taxonomy" id="2994971"/>
    <lineage>
        <taxon>Bacteria</taxon>
        <taxon>Bacillati</taxon>
        <taxon>Actinomycetota</taxon>
        <taxon>Actinomycetes</taxon>
        <taxon>Micrococcales</taxon>
        <taxon>Microbacteriaceae</taxon>
        <taxon>Microcella</taxon>
    </lineage>
</organism>
<evidence type="ECO:0000256" key="7">
    <source>
        <dbReference type="ARBA" id="ARBA00023136"/>
    </source>
</evidence>
<dbReference type="NCBIfam" id="TIGR01494">
    <property type="entry name" value="ATPase_P-type"/>
    <property type="match status" value="1"/>
</dbReference>
<keyword evidence="3 8" id="KW-0812">Transmembrane</keyword>
<dbReference type="Pfam" id="PF00702">
    <property type="entry name" value="Hydrolase"/>
    <property type="match status" value="1"/>
</dbReference>
<dbReference type="InterPro" id="IPR001757">
    <property type="entry name" value="P_typ_ATPase"/>
</dbReference>
<dbReference type="InterPro" id="IPR027256">
    <property type="entry name" value="P-typ_ATPase_IB"/>
</dbReference>
<dbReference type="InterPro" id="IPR044492">
    <property type="entry name" value="P_typ_ATPase_HD_dom"/>
</dbReference>
<evidence type="ECO:0000259" key="9">
    <source>
        <dbReference type="Pfam" id="PF00122"/>
    </source>
</evidence>
<keyword evidence="11" id="KW-1185">Reference proteome</keyword>
<feature type="transmembrane region" description="Helical" evidence="8">
    <location>
        <begin position="259"/>
        <end position="279"/>
    </location>
</feature>
<keyword evidence="6 8" id="KW-1133">Transmembrane helix</keyword>
<evidence type="ECO:0000313" key="10">
    <source>
        <dbReference type="EMBL" id="WAB80323.1"/>
    </source>
</evidence>
<dbReference type="KEGG" id="mdb:OVN18_06975"/>
<feature type="transmembrane region" description="Helical" evidence="8">
    <location>
        <begin position="38"/>
        <end position="56"/>
    </location>
</feature>
<dbReference type="NCBIfam" id="TIGR01525">
    <property type="entry name" value="ATPase-IB_hvy"/>
    <property type="match status" value="1"/>
</dbReference>
<dbReference type="GO" id="GO:0005886">
    <property type="term" value="C:plasma membrane"/>
    <property type="evidence" value="ECO:0007669"/>
    <property type="project" value="UniProtKB-SubCell"/>
</dbReference>
<comment type="subcellular location">
    <subcellularLocation>
        <location evidence="1">Cell membrane</location>
        <topology evidence="1">Multi-pass membrane protein</topology>
    </subcellularLocation>
</comment>
<gene>
    <name evidence="10" type="ORF">OVN18_06975</name>
</gene>
<keyword evidence="5" id="KW-1278">Translocase</keyword>
<feature type="transmembrane region" description="Helical" evidence="8">
    <location>
        <begin position="68"/>
        <end position="93"/>
    </location>
</feature>
<dbReference type="SUPFAM" id="SSF81653">
    <property type="entry name" value="Calcium ATPase, transduction domain A"/>
    <property type="match status" value="1"/>
</dbReference>
<dbReference type="InterPro" id="IPR023299">
    <property type="entry name" value="ATPase_P-typ_cyto_dom_N"/>
</dbReference>
<dbReference type="PANTHER" id="PTHR48085">
    <property type="entry name" value="CADMIUM/ZINC-TRANSPORTING ATPASE HMA2-RELATED"/>
    <property type="match status" value="1"/>
</dbReference>
<dbReference type="InterPro" id="IPR018303">
    <property type="entry name" value="ATPase_P-typ_P_site"/>
</dbReference>
<evidence type="ECO:0000256" key="2">
    <source>
        <dbReference type="ARBA" id="ARBA00006024"/>
    </source>
</evidence>
<comment type="similarity">
    <text evidence="2 8">Belongs to the cation transport ATPase (P-type) (TC 3.A.3) family. Type IB subfamily.</text>
</comment>
<evidence type="ECO:0000256" key="3">
    <source>
        <dbReference type="ARBA" id="ARBA00022692"/>
    </source>
</evidence>
<evidence type="ECO:0000313" key="11">
    <source>
        <dbReference type="Proteomes" id="UP001164706"/>
    </source>
</evidence>
<dbReference type="EMBL" id="CP113089">
    <property type="protein sequence ID" value="WAB80323.1"/>
    <property type="molecule type" value="Genomic_DNA"/>
</dbReference>
<dbReference type="InterPro" id="IPR023214">
    <property type="entry name" value="HAD_sf"/>
</dbReference>
<dbReference type="Proteomes" id="UP001164706">
    <property type="component" value="Chromosome"/>
</dbReference>
<dbReference type="SFLD" id="SFLDS00003">
    <property type="entry name" value="Haloacid_Dehalogenase"/>
    <property type="match status" value="1"/>
</dbReference>
<dbReference type="SFLD" id="SFLDG00002">
    <property type="entry name" value="C1.7:_P-type_atpase_like"/>
    <property type="match status" value="1"/>
</dbReference>
<dbReference type="SUPFAM" id="SSF81665">
    <property type="entry name" value="Calcium ATPase, transmembrane domain M"/>
    <property type="match status" value="1"/>
</dbReference>
<feature type="transmembrane region" description="Helical" evidence="8">
    <location>
        <begin position="234"/>
        <end position="253"/>
    </location>
</feature>
<dbReference type="Gene3D" id="2.70.150.10">
    <property type="entry name" value="Calcium-transporting ATPase, cytoplasmic transduction domain A"/>
    <property type="match status" value="1"/>
</dbReference>
<keyword evidence="8" id="KW-0547">Nucleotide-binding</keyword>
<evidence type="ECO:0000256" key="4">
    <source>
        <dbReference type="ARBA" id="ARBA00022723"/>
    </source>
</evidence>
<dbReference type="Gene3D" id="3.40.50.1000">
    <property type="entry name" value="HAD superfamily/HAD-like"/>
    <property type="match status" value="1"/>
</dbReference>
<accession>A0A9E8MIS2</accession>
<dbReference type="SUPFAM" id="SSF56784">
    <property type="entry name" value="HAD-like"/>
    <property type="match status" value="1"/>
</dbReference>
<feature type="transmembrane region" description="Helical" evidence="8">
    <location>
        <begin position="562"/>
        <end position="581"/>
    </location>
</feature>
<evidence type="ECO:0000256" key="6">
    <source>
        <dbReference type="ARBA" id="ARBA00022989"/>
    </source>
</evidence>
<dbReference type="Pfam" id="PF00122">
    <property type="entry name" value="E1-E2_ATPase"/>
    <property type="match status" value="1"/>
</dbReference>
<name>A0A9E8MIS2_9MICO</name>
<feature type="transmembrane region" description="Helical" evidence="8">
    <location>
        <begin position="12"/>
        <end position="32"/>
    </location>
</feature>
<dbReference type="InterPro" id="IPR008250">
    <property type="entry name" value="ATPase_P-typ_transduc_dom_A_sf"/>
</dbReference>
<dbReference type="GO" id="GO:0015086">
    <property type="term" value="F:cadmium ion transmembrane transporter activity"/>
    <property type="evidence" value="ECO:0007669"/>
    <property type="project" value="TreeGrafter"/>
</dbReference>
<dbReference type="RefSeq" id="WP_267779997.1">
    <property type="nucleotide sequence ID" value="NZ_CP113089.1"/>
</dbReference>
<dbReference type="Gene3D" id="3.40.1110.10">
    <property type="entry name" value="Calcium-transporting ATPase, cytoplasmic domain N"/>
    <property type="match status" value="1"/>
</dbReference>
<reference evidence="10" key="1">
    <citation type="submission" date="2022-11" db="EMBL/GenBank/DDBJ databases">
        <title>Description of Microcella daejonensis nov. sp, isolated from riverside soil.</title>
        <authorList>
            <person name="Molina K.M."/>
            <person name="Kim S.B."/>
        </authorList>
    </citation>
    <scope>NUCLEOTIDE SEQUENCE</scope>
    <source>
        <strain evidence="10">MMS21-STM12</strain>
    </source>
</reference>
<dbReference type="AlphaFoldDB" id="A0A9E8MIS2"/>
<sequence>MAPVLALVRRVPLVVLTLVVGAAALALVAVGLEPAARWGVSLYALAIAAVEAVRMIRGLLARRLGLDVLAVTAIVSTVAVGEYAASLIIVLMLTGGEALEVAAAGRAQRELRALLERVPQQAHRIDSTGGIVDIAADQVRVGDRLLVRPAELVPVDSALVSAAASIDESSLTGESMPVDKQAGDAVLSGSLNGAAAVEVVAMAVAADSQYQRIVELVREATASTAPLVRLADRYAVPFTAVSLAIAGVAWMLSGDPVRFAEVLVVATPCPLLIAAPVAFMGGMSSAAKRGIVMKSAASLEVLARARTVAFDKTGTLTAGHPAVVGVHPEPGVSADELLRLVGSAERYSSHVLAAALRDAAAGAGLLLADSDDAREEATFGVAATIDGRSVVVGKPAFVEQRATGVRRSAIERGRAVVYAGVDGVFAGTIELRDGVRPEAARTLAALRRAGLERTIMLTGDVEATARPIAEGLGIAEVHAECLPEDKVALVRWAQPRPVIMVGDGVNDAPVLAVADVGVAMGATGSTAASESADVVIMVDDLTRVAWAVVIGQRTVRIALQSIGLGIAVSIALMLVAAAGLLPAVAGALLQELVDLLAILGALRAVRAGRAPMPGLDGVEARGAGARPMRASEVLRP</sequence>
<dbReference type="GO" id="GO:0005524">
    <property type="term" value="F:ATP binding"/>
    <property type="evidence" value="ECO:0007669"/>
    <property type="project" value="UniProtKB-UniRule"/>
</dbReference>
<evidence type="ECO:0000256" key="5">
    <source>
        <dbReference type="ARBA" id="ARBA00022967"/>
    </source>
</evidence>
<protein>
    <submittedName>
        <fullName evidence="10">Heavy metal translocating P-type ATPase</fullName>
    </submittedName>
</protein>
<keyword evidence="8" id="KW-0067">ATP-binding</keyword>
<dbReference type="GO" id="GO:0016887">
    <property type="term" value="F:ATP hydrolysis activity"/>
    <property type="evidence" value="ECO:0007669"/>
    <property type="project" value="InterPro"/>
</dbReference>
<keyword evidence="8" id="KW-1003">Cell membrane</keyword>
<dbReference type="PANTHER" id="PTHR48085:SF5">
    <property type="entry name" value="CADMIUM_ZINC-TRANSPORTING ATPASE HMA4-RELATED"/>
    <property type="match status" value="1"/>
</dbReference>